<sequence length="309" mass="35921">IMTSNETLDGNYEHDKRIKQGFYTVAFIVGTIGNVLVLIVVAGRRERRTVNDIFILNLAISDLTYLFICITTNLYLTVGTVPMEFYCWFVWPTMTVTICLSIFTLTSMAIHRRKVILNPFKPEIKHRYVFIWIVVIWIMAILIVIPMLLVTRILQVEPYGCMEVWPSIEYRKAYTAFLFTCQYALPLTIIAVEYVRIGLDLFRPRGPRARGDSKRERANMDPARRKENMQVIKTLATIVVLFTLTMLPAQLGWMLVDFGGEREKKVGQELIKVCEWLLYTHACTNPIVYGTLTKHYRKGYIKYLTMIFC</sequence>
<evidence type="ECO:0000256" key="4">
    <source>
        <dbReference type="ARBA" id="ARBA00023040"/>
    </source>
</evidence>
<feature type="domain" description="G-protein coupled receptors family 1 profile" evidence="9">
    <location>
        <begin position="33"/>
        <end position="289"/>
    </location>
</feature>
<feature type="transmembrane region" description="Helical" evidence="8">
    <location>
        <begin position="20"/>
        <end position="42"/>
    </location>
</feature>
<evidence type="ECO:0000256" key="6">
    <source>
        <dbReference type="ARBA" id="ARBA00023170"/>
    </source>
</evidence>
<gene>
    <name evidence="10" type="ORF">NEMVEDRAFT_v1g24188</name>
</gene>
<keyword evidence="5 8" id="KW-0472">Membrane</keyword>
<evidence type="ECO:0000259" key="9">
    <source>
        <dbReference type="PROSITE" id="PS50262"/>
    </source>
</evidence>
<dbReference type="SUPFAM" id="SSF81321">
    <property type="entry name" value="Family A G protein-coupled receptor-like"/>
    <property type="match status" value="1"/>
</dbReference>
<dbReference type="Pfam" id="PF00001">
    <property type="entry name" value="7tm_1"/>
    <property type="match status" value="1"/>
</dbReference>
<dbReference type="InterPro" id="IPR017452">
    <property type="entry name" value="GPCR_Rhodpsn_7TM"/>
</dbReference>
<evidence type="ECO:0000256" key="1">
    <source>
        <dbReference type="ARBA" id="ARBA00004141"/>
    </source>
</evidence>
<dbReference type="GO" id="GO:0005886">
    <property type="term" value="C:plasma membrane"/>
    <property type="evidence" value="ECO:0000318"/>
    <property type="project" value="GO_Central"/>
</dbReference>
<keyword evidence="11" id="KW-1185">Reference proteome</keyword>
<dbReference type="GO" id="GO:0007186">
    <property type="term" value="P:G protein-coupled receptor signaling pathway"/>
    <property type="evidence" value="ECO:0000318"/>
    <property type="project" value="GO_Central"/>
</dbReference>
<feature type="transmembrane region" description="Helical" evidence="8">
    <location>
        <begin position="88"/>
        <end position="110"/>
    </location>
</feature>
<reference evidence="10 11" key="1">
    <citation type="journal article" date="2007" name="Science">
        <title>Sea anemone genome reveals ancestral eumetazoan gene repertoire and genomic organization.</title>
        <authorList>
            <person name="Putnam N.H."/>
            <person name="Srivastava M."/>
            <person name="Hellsten U."/>
            <person name="Dirks B."/>
            <person name="Chapman J."/>
            <person name="Salamov A."/>
            <person name="Terry A."/>
            <person name="Shapiro H."/>
            <person name="Lindquist E."/>
            <person name="Kapitonov V.V."/>
            <person name="Jurka J."/>
            <person name="Genikhovich G."/>
            <person name="Grigoriev I.V."/>
            <person name="Lucas S.M."/>
            <person name="Steele R.E."/>
            <person name="Finnerty J.R."/>
            <person name="Technau U."/>
            <person name="Martindale M.Q."/>
            <person name="Rokhsar D.S."/>
        </authorList>
    </citation>
    <scope>NUCLEOTIDE SEQUENCE [LARGE SCALE GENOMIC DNA]</scope>
    <source>
        <strain evidence="11">CH2 X CH6</strain>
    </source>
</reference>
<dbReference type="EMBL" id="DS469683">
    <property type="protein sequence ID" value="EDO35936.1"/>
    <property type="molecule type" value="Genomic_DNA"/>
</dbReference>
<dbReference type="InParanoid" id="A7SK22"/>
<evidence type="ECO:0000256" key="2">
    <source>
        <dbReference type="ARBA" id="ARBA00022692"/>
    </source>
</evidence>
<feature type="transmembrane region" description="Helical" evidence="8">
    <location>
        <begin position="130"/>
        <end position="154"/>
    </location>
</feature>
<dbReference type="HOGENOM" id="CLU_009579_6_0_1"/>
<evidence type="ECO:0000313" key="11">
    <source>
        <dbReference type="Proteomes" id="UP000001593"/>
    </source>
</evidence>
<dbReference type="FunFam" id="1.20.1070.10:FF:000513">
    <property type="entry name" value="Predicted protein"/>
    <property type="match status" value="1"/>
</dbReference>
<dbReference type="AlphaFoldDB" id="A7SK22"/>
<organism evidence="10 11">
    <name type="scientific">Nematostella vectensis</name>
    <name type="common">Starlet sea anemone</name>
    <dbReference type="NCBI Taxonomy" id="45351"/>
    <lineage>
        <taxon>Eukaryota</taxon>
        <taxon>Metazoa</taxon>
        <taxon>Cnidaria</taxon>
        <taxon>Anthozoa</taxon>
        <taxon>Hexacorallia</taxon>
        <taxon>Actiniaria</taxon>
        <taxon>Edwardsiidae</taxon>
        <taxon>Nematostella</taxon>
    </lineage>
</organism>
<evidence type="ECO:0000256" key="7">
    <source>
        <dbReference type="ARBA" id="ARBA00023224"/>
    </source>
</evidence>
<evidence type="ECO:0000313" key="10">
    <source>
        <dbReference type="EMBL" id="EDO35936.1"/>
    </source>
</evidence>
<dbReference type="PANTHER" id="PTHR45695:SF9">
    <property type="entry name" value="LEUCOKININ RECEPTOR"/>
    <property type="match status" value="1"/>
</dbReference>
<dbReference type="InterPro" id="IPR000276">
    <property type="entry name" value="GPCR_Rhodpsn"/>
</dbReference>
<keyword evidence="3 8" id="KW-1133">Transmembrane helix</keyword>
<evidence type="ECO:0000256" key="5">
    <source>
        <dbReference type="ARBA" id="ARBA00023136"/>
    </source>
</evidence>
<dbReference type="PANTHER" id="PTHR45695">
    <property type="entry name" value="LEUCOKININ RECEPTOR-RELATED"/>
    <property type="match status" value="1"/>
</dbReference>
<protein>
    <recommendedName>
        <fullName evidence="9">G-protein coupled receptors family 1 profile domain-containing protein</fullName>
    </recommendedName>
</protein>
<dbReference type="eggNOG" id="KOG3656">
    <property type="taxonomic scope" value="Eukaryota"/>
</dbReference>
<dbReference type="PhylomeDB" id="A7SK22"/>
<proteinExistence type="predicted"/>
<dbReference type="PRINTS" id="PR00237">
    <property type="entry name" value="GPCRRHODOPSN"/>
</dbReference>
<keyword evidence="4" id="KW-0297">G-protein coupled receptor</keyword>
<feature type="transmembrane region" description="Helical" evidence="8">
    <location>
        <begin position="234"/>
        <end position="256"/>
    </location>
</feature>
<keyword evidence="7" id="KW-0807">Transducer</keyword>
<evidence type="ECO:0000256" key="3">
    <source>
        <dbReference type="ARBA" id="ARBA00022989"/>
    </source>
</evidence>
<dbReference type="OMA" id="RERANMD"/>
<feature type="transmembrane region" description="Helical" evidence="8">
    <location>
        <begin position="54"/>
        <end position="76"/>
    </location>
</feature>
<dbReference type="STRING" id="45351.A7SK22"/>
<keyword evidence="6" id="KW-0675">Receptor</keyword>
<dbReference type="GO" id="GO:0032870">
    <property type="term" value="P:cellular response to hormone stimulus"/>
    <property type="evidence" value="ECO:0000318"/>
    <property type="project" value="GO_Central"/>
</dbReference>
<feature type="transmembrane region" description="Helical" evidence="8">
    <location>
        <begin position="174"/>
        <end position="195"/>
    </location>
</feature>
<dbReference type="PROSITE" id="PS50262">
    <property type="entry name" value="G_PROTEIN_RECEP_F1_2"/>
    <property type="match status" value="1"/>
</dbReference>
<feature type="non-terminal residue" evidence="10">
    <location>
        <position position="1"/>
    </location>
</feature>
<accession>A7SK22</accession>
<dbReference type="Proteomes" id="UP000001593">
    <property type="component" value="Unassembled WGS sequence"/>
</dbReference>
<comment type="subcellular location">
    <subcellularLocation>
        <location evidence="1">Membrane</location>
        <topology evidence="1">Multi-pass membrane protein</topology>
    </subcellularLocation>
</comment>
<evidence type="ECO:0000256" key="8">
    <source>
        <dbReference type="SAM" id="Phobius"/>
    </source>
</evidence>
<dbReference type="GO" id="GO:0004930">
    <property type="term" value="F:G protein-coupled receptor activity"/>
    <property type="evidence" value="ECO:0000318"/>
    <property type="project" value="GO_Central"/>
</dbReference>
<feature type="non-terminal residue" evidence="10">
    <location>
        <position position="309"/>
    </location>
</feature>
<keyword evidence="2 8" id="KW-0812">Transmembrane</keyword>
<name>A7SK22_NEMVE</name>
<dbReference type="Gene3D" id="1.20.1070.10">
    <property type="entry name" value="Rhodopsin 7-helix transmembrane proteins"/>
    <property type="match status" value="1"/>
</dbReference>